<sequence>MHIPRHLVKFICSKKWKPLITIPKVFSFTFFSFA</sequence>
<dbReference type="Proteomes" id="UP000237000">
    <property type="component" value="Unassembled WGS sequence"/>
</dbReference>
<keyword evidence="2" id="KW-1185">Reference proteome</keyword>
<proteinExistence type="predicted"/>
<protein>
    <submittedName>
        <fullName evidence="1">Uncharacterized protein</fullName>
    </submittedName>
</protein>
<organism evidence="1 2">
    <name type="scientific">Trema orientale</name>
    <name type="common">Charcoal tree</name>
    <name type="synonym">Celtis orientalis</name>
    <dbReference type="NCBI Taxonomy" id="63057"/>
    <lineage>
        <taxon>Eukaryota</taxon>
        <taxon>Viridiplantae</taxon>
        <taxon>Streptophyta</taxon>
        <taxon>Embryophyta</taxon>
        <taxon>Tracheophyta</taxon>
        <taxon>Spermatophyta</taxon>
        <taxon>Magnoliopsida</taxon>
        <taxon>eudicotyledons</taxon>
        <taxon>Gunneridae</taxon>
        <taxon>Pentapetalae</taxon>
        <taxon>rosids</taxon>
        <taxon>fabids</taxon>
        <taxon>Rosales</taxon>
        <taxon>Cannabaceae</taxon>
        <taxon>Trema</taxon>
    </lineage>
</organism>
<comment type="caution">
    <text evidence="1">The sequence shown here is derived from an EMBL/GenBank/DDBJ whole genome shotgun (WGS) entry which is preliminary data.</text>
</comment>
<dbReference type="OrthoDB" id="10322671at2759"/>
<dbReference type="InParanoid" id="A0A2P5A744"/>
<dbReference type="EMBL" id="JXTC01001130">
    <property type="protein sequence ID" value="PON32355.1"/>
    <property type="molecule type" value="Genomic_DNA"/>
</dbReference>
<reference evidence="2" key="1">
    <citation type="submission" date="2016-06" db="EMBL/GenBank/DDBJ databases">
        <title>Parallel loss of symbiosis genes in relatives of nitrogen-fixing non-legume Parasponia.</title>
        <authorList>
            <person name="Van Velzen R."/>
            <person name="Holmer R."/>
            <person name="Bu F."/>
            <person name="Rutten L."/>
            <person name="Van Zeijl A."/>
            <person name="Liu W."/>
            <person name="Santuari L."/>
            <person name="Cao Q."/>
            <person name="Sharma T."/>
            <person name="Shen D."/>
            <person name="Roswanjaya Y."/>
            <person name="Wardhani T."/>
            <person name="Kalhor M.S."/>
            <person name="Jansen J."/>
            <person name="Van den Hoogen J."/>
            <person name="Gungor B."/>
            <person name="Hartog M."/>
            <person name="Hontelez J."/>
            <person name="Verver J."/>
            <person name="Yang W.-C."/>
            <person name="Schijlen E."/>
            <person name="Repin R."/>
            <person name="Schilthuizen M."/>
            <person name="Schranz E."/>
            <person name="Heidstra R."/>
            <person name="Miyata K."/>
            <person name="Fedorova E."/>
            <person name="Kohlen W."/>
            <person name="Bisseling T."/>
            <person name="Smit S."/>
            <person name="Geurts R."/>
        </authorList>
    </citation>
    <scope>NUCLEOTIDE SEQUENCE [LARGE SCALE GENOMIC DNA]</scope>
    <source>
        <strain evidence="2">cv. RG33-2</strain>
    </source>
</reference>
<evidence type="ECO:0000313" key="2">
    <source>
        <dbReference type="Proteomes" id="UP000237000"/>
    </source>
</evidence>
<dbReference type="AlphaFoldDB" id="A0A2P5A744"/>
<evidence type="ECO:0000313" key="1">
    <source>
        <dbReference type="EMBL" id="PON32355.1"/>
    </source>
</evidence>
<accession>A0A2P5A744</accession>
<name>A0A2P5A744_TREOI</name>
<gene>
    <name evidence="1" type="ORF">TorRG33x02_356460</name>
</gene>